<evidence type="ECO:0000313" key="3">
    <source>
        <dbReference type="Proteomes" id="UP001271890"/>
    </source>
</evidence>
<reference evidence="3" key="1">
    <citation type="journal article" date="2024" name="Toxins">
        <title>Genome Sequence Analysis of Native Xenorhabdus Strains Isolated from Entomopathogenic Nematodes in Argentina.</title>
        <authorList>
            <person name="Palma L."/>
            <person name="Frizzo L."/>
            <person name="Kaiser S."/>
            <person name="Berry C."/>
            <person name="Caballero P."/>
            <person name="Bode H.B."/>
            <person name="Del Valle E.E."/>
        </authorList>
    </citation>
    <scope>NUCLEOTIDE SEQUENCE [LARGE SCALE GENOMIC DNA]</scope>
    <source>
        <strain evidence="3">12</strain>
    </source>
</reference>
<evidence type="ECO:0000256" key="1">
    <source>
        <dbReference type="SAM" id="Phobius"/>
    </source>
</evidence>
<comment type="caution">
    <text evidence="2">The sequence shown here is derived from an EMBL/GenBank/DDBJ whole genome shotgun (WGS) entry which is preliminary data.</text>
</comment>
<feature type="transmembrane region" description="Helical" evidence="1">
    <location>
        <begin position="12"/>
        <end position="34"/>
    </location>
</feature>
<protein>
    <submittedName>
        <fullName evidence="2">Uncharacterized protein</fullName>
    </submittedName>
</protein>
<dbReference type="EMBL" id="VCDN01000017">
    <property type="protein sequence ID" value="MDX7986705.1"/>
    <property type="molecule type" value="Genomic_DNA"/>
</dbReference>
<name>A0ABU4S7L2_9GAMM</name>
<dbReference type="Proteomes" id="UP001271890">
    <property type="component" value="Unassembled WGS sequence"/>
</dbReference>
<organism evidence="2 3">
    <name type="scientific">Xenorhabdus santafensis</name>
    <dbReference type="NCBI Taxonomy" id="2582833"/>
    <lineage>
        <taxon>Bacteria</taxon>
        <taxon>Pseudomonadati</taxon>
        <taxon>Pseudomonadota</taxon>
        <taxon>Gammaproteobacteria</taxon>
        <taxon>Enterobacterales</taxon>
        <taxon>Morganellaceae</taxon>
        <taxon>Xenorhabdus</taxon>
    </lineage>
</organism>
<keyword evidence="1" id="KW-1133">Transmembrane helix</keyword>
<accession>A0ABU4S7L2</accession>
<keyword evidence="3" id="KW-1185">Reference proteome</keyword>
<keyword evidence="1" id="KW-0812">Transmembrane</keyword>
<proteinExistence type="predicted"/>
<gene>
    <name evidence="2" type="ORF">FE392_05055</name>
</gene>
<keyword evidence="1" id="KW-0472">Membrane</keyword>
<sequence length="154" mass="17471">MYNSYDDSGFSLLGPFFILLIIALIGLAINFFIIRYASRANELLDTQKKILQELKIQTALLSGDKGNSEISSVYLDTIRKMQSTNLLEKGGMVAQYRVMDVAKLYNNLMAEVEAKNLSIMSARNAFQAEIDRLSSELNESQKMSFLSYYKENIK</sequence>
<evidence type="ECO:0000313" key="2">
    <source>
        <dbReference type="EMBL" id="MDX7986705.1"/>
    </source>
</evidence>
<dbReference type="RefSeq" id="WP_319929149.1">
    <property type="nucleotide sequence ID" value="NZ_VCDN01000017.1"/>
</dbReference>